<proteinExistence type="predicted"/>
<accession>A0A542DPD0</accession>
<dbReference type="InterPro" id="IPR025646">
    <property type="entry name" value="DUF4350"/>
</dbReference>
<keyword evidence="1" id="KW-0472">Membrane</keyword>
<dbReference type="Pfam" id="PF14258">
    <property type="entry name" value="DUF4350"/>
    <property type="match status" value="1"/>
</dbReference>
<comment type="caution">
    <text evidence="3">The sequence shown here is derived from an EMBL/GenBank/DDBJ whole genome shotgun (WGS) entry which is preliminary data.</text>
</comment>
<feature type="domain" description="DUF4350" evidence="2">
    <location>
        <begin position="47"/>
        <end position="211"/>
    </location>
</feature>
<protein>
    <submittedName>
        <fullName evidence="3">Uncharacterized protein DUF4350</fullName>
    </submittedName>
</protein>
<keyword evidence="1" id="KW-0812">Transmembrane</keyword>
<gene>
    <name evidence="3" type="ORF">FB471_4727</name>
</gene>
<dbReference type="RefSeq" id="WP_142000530.1">
    <property type="nucleotide sequence ID" value="NZ_VFML01000001.1"/>
</dbReference>
<organism evidence="3 4">
    <name type="scientific">Amycolatopsis cihanbeyliensis</name>
    <dbReference type="NCBI Taxonomy" id="1128664"/>
    <lineage>
        <taxon>Bacteria</taxon>
        <taxon>Bacillati</taxon>
        <taxon>Actinomycetota</taxon>
        <taxon>Actinomycetes</taxon>
        <taxon>Pseudonocardiales</taxon>
        <taxon>Pseudonocardiaceae</taxon>
        <taxon>Amycolatopsis</taxon>
    </lineage>
</organism>
<dbReference type="OrthoDB" id="5241668at2"/>
<evidence type="ECO:0000313" key="4">
    <source>
        <dbReference type="Proteomes" id="UP000320876"/>
    </source>
</evidence>
<dbReference type="EMBL" id="VFML01000001">
    <property type="protein sequence ID" value="TQJ04917.1"/>
    <property type="molecule type" value="Genomic_DNA"/>
</dbReference>
<feature type="transmembrane region" description="Helical" evidence="1">
    <location>
        <begin position="20"/>
        <end position="39"/>
    </location>
</feature>
<reference evidence="3 4" key="1">
    <citation type="submission" date="2019-06" db="EMBL/GenBank/DDBJ databases">
        <title>Sequencing the genomes of 1000 actinobacteria strains.</title>
        <authorList>
            <person name="Klenk H.-P."/>
        </authorList>
    </citation>
    <scope>NUCLEOTIDE SEQUENCE [LARGE SCALE GENOMIC DNA]</scope>
    <source>
        <strain evidence="3 4">DSM 45679</strain>
    </source>
</reference>
<name>A0A542DPD0_AMYCI</name>
<sequence length="374" mass="38418">MSSAVSPDARGIWRAVRAPLATVGIIVAASLLLVLLRGGDPGALDPRSAEEGGSRALATLLERQGVRVERVTTAARAGELLTGDASLLVTEPDLVRPERLRSLGTRSRRLVLVGAHGEAVSTVAPALTVSGEADAEPRRPGCAHPDAVAAGTVTLGGVSYRGSGTAEPCYGEGESGALAERGRVALLGGPTPLTNAALDEEGNAALAMRLLGRHERLVWYLPTPGDPALRPAEESVYDLAPPGVLFGLGQVAVAVVLLALWRARRLGPVVTEPLPVVVRGAETVEGTGRLYRKAGAAGHAADVLRGAALRRLRPALGLAVDAEPRAVSVAVASRSGRAEAEVSALLYGPPPSGDAELVRLADALDTVESEVMNA</sequence>
<keyword evidence="1" id="KW-1133">Transmembrane helix</keyword>
<dbReference type="Proteomes" id="UP000320876">
    <property type="component" value="Unassembled WGS sequence"/>
</dbReference>
<evidence type="ECO:0000256" key="1">
    <source>
        <dbReference type="SAM" id="Phobius"/>
    </source>
</evidence>
<dbReference type="AlphaFoldDB" id="A0A542DPD0"/>
<evidence type="ECO:0000259" key="2">
    <source>
        <dbReference type="Pfam" id="PF14258"/>
    </source>
</evidence>
<keyword evidence="4" id="KW-1185">Reference proteome</keyword>
<evidence type="ECO:0000313" key="3">
    <source>
        <dbReference type="EMBL" id="TQJ04917.1"/>
    </source>
</evidence>